<accession>A0A7D9IYK3</accession>
<evidence type="ECO:0000313" key="2">
    <source>
        <dbReference type="Proteomes" id="UP001152795"/>
    </source>
</evidence>
<proteinExistence type="predicted"/>
<dbReference type="EMBL" id="CACRXK020009776">
    <property type="protein sequence ID" value="CAB4017939.1"/>
    <property type="molecule type" value="Genomic_DNA"/>
</dbReference>
<comment type="caution">
    <text evidence="1">The sequence shown here is derived from an EMBL/GenBank/DDBJ whole genome shotgun (WGS) entry which is preliminary data.</text>
</comment>
<evidence type="ECO:0000313" key="1">
    <source>
        <dbReference type="EMBL" id="CAB4017939.1"/>
    </source>
</evidence>
<protein>
    <submittedName>
        <fullName evidence="1">Uncharacterized protein</fullName>
    </submittedName>
</protein>
<name>A0A7D9IYK3_PARCT</name>
<feature type="non-terminal residue" evidence="1">
    <location>
        <position position="64"/>
    </location>
</feature>
<organism evidence="1 2">
    <name type="scientific">Paramuricea clavata</name>
    <name type="common">Red gorgonian</name>
    <name type="synonym">Violescent sea-whip</name>
    <dbReference type="NCBI Taxonomy" id="317549"/>
    <lineage>
        <taxon>Eukaryota</taxon>
        <taxon>Metazoa</taxon>
        <taxon>Cnidaria</taxon>
        <taxon>Anthozoa</taxon>
        <taxon>Octocorallia</taxon>
        <taxon>Malacalcyonacea</taxon>
        <taxon>Plexauridae</taxon>
        <taxon>Paramuricea</taxon>
    </lineage>
</organism>
<dbReference type="Proteomes" id="UP001152795">
    <property type="component" value="Unassembled WGS sequence"/>
</dbReference>
<keyword evidence="2" id="KW-1185">Reference proteome</keyword>
<sequence length="64" mass="7354">MAGLASGNTDTSCAFFENDISFLVTLVLLRALIRVVNVMFKQKWQLLERTYAVVSPLKSDRYRR</sequence>
<dbReference type="AlphaFoldDB" id="A0A7D9IYK3"/>
<gene>
    <name evidence="1" type="ORF">PACLA_8A002254</name>
</gene>
<reference evidence="1" key="1">
    <citation type="submission" date="2020-04" db="EMBL/GenBank/DDBJ databases">
        <authorList>
            <person name="Alioto T."/>
            <person name="Alioto T."/>
            <person name="Gomez Garrido J."/>
        </authorList>
    </citation>
    <scope>NUCLEOTIDE SEQUENCE</scope>
    <source>
        <strain evidence="1">A484AB</strain>
    </source>
</reference>